<evidence type="ECO:0000256" key="8">
    <source>
        <dbReference type="SAM" id="MobiDB-lite"/>
    </source>
</evidence>
<dbReference type="AlphaFoldDB" id="A0AAD7SJ81"/>
<feature type="domain" description="Fibronectin type-III" evidence="11">
    <location>
        <begin position="138"/>
        <end position="238"/>
    </location>
</feature>
<keyword evidence="4 9" id="KW-1133">Transmembrane helix</keyword>
<dbReference type="InterPro" id="IPR003961">
    <property type="entry name" value="FN3_dom"/>
</dbReference>
<feature type="region of interest" description="Disordered" evidence="8">
    <location>
        <begin position="461"/>
        <end position="485"/>
    </location>
</feature>
<evidence type="ECO:0000256" key="5">
    <source>
        <dbReference type="ARBA" id="ARBA00023136"/>
    </source>
</evidence>
<keyword evidence="6" id="KW-0675">Receptor</keyword>
<dbReference type="GO" id="GO:0009897">
    <property type="term" value="C:external side of plasma membrane"/>
    <property type="evidence" value="ECO:0007669"/>
    <property type="project" value="TreeGrafter"/>
</dbReference>
<dbReference type="Proteomes" id="UP001221898">
    <property type="component" value="Unassembled WGS sequence"/>
</dbReference>
<dbReference type="PANTHER" id="PTHR23037:SF7">
    <property type="entry name" value="INTERLEUKIN-21 RECEPTOR"/>
    <property type="match status" value="1"/>
</dbReference>
<feature type="signal peptide" evidence="10">
    <location>
        <begin position="1"/>
        <end position="18"/>
    </location>
</feature>
<gene>
    <name evidence="12" type="ORF">AAFF_G00365540</name>
</gene>
<evidence type="ECO:0000256" key="7">
    <source>
        <dbReference type="ARBA" id="ARBA00023180"/>
    </source>
</evidence>
<comment type="subcellular location">
    <subcellularLocation>
        <location evidence="1">Membrane</location>
        <topology evidence="1">Single-pass type I membrane protein</topology>
    </subcellularLocation>
</comment>
<dbReference type="SUPFAM" id="SSF49265">
    <property type="entry name" value="Fibronectin type III"/>
    <property type="match status" value="1"/>
</dbReference>
<dbReference type="GO" id="GO:0004896">
    <property type="term" value="F:cytokine receptor activity"/>
    <property type="evidence" value="ECO:0007669"/>
    <property type="project" value="TreeGrafter"/>
</dbReference>
<evidence type="ECO:0000313" key="12">
    <source>
        <dbReference type="EMBL" id="KAJ8402471.1"/>
    </source>
</evidence>
<evidence type="ECO:0000256" key="4">
    <source>
        <dbReference type="ARBA" id="ARBA00022989"/>
    </source>
</evidence>
<feature type="transmembrane region" description="Helical" evidence="9">
    <location>
        <begin position="247"/>
        <end position="266"/>
    </location>
</feature>
<keyword evidence="5 9" id="KW-0472">Membrane</keyword>
<dbReference type="InterPro" id="IPR036116">
    <property type="entry name" value="FN3_sf"/>
</dbReference>
<evidence type="ECO:0000256" key="2">
    <source>
        <dbReference type="ARBA" id="ARBA00022692"/>
    </source>
</evidence>
<evidence type="ECO:0000313" key="13">
    <source>
        <dbReference type="Proteomes" id="UP001221898"/>
    </source>
</evidence>
<dbReference type="PROSITE" id="PS50853">
    <property type="entry name" value="FN3"/>
    <property type="match status" value="1"/>
</dbReference>
<dbReference type="EMBL" id="JAINUG010000063">
    <property type="protein sequence ID" value="KAJ8402471.1"/>
    <property type="molecule type" value="Genomic_DNA"/>
</dbReference>
<evidence type="ECO:0000256" key="6">
    <source>
        <dbReference type="ARBA" id="ARBA00023170"/>
    </source>
</evidence>
<sequence length="485" mass="54500">MKLLFAFLWASCDNVIFPWACNYANPQACEEEALKNGLTCVSDSWLRIGCVLNLTGDPFSKENASYWLEFMEDYATLCFKCDFVNVGDYYKCSFDAKIPKQDVFIDIDCFTVILHRKQNRNETCMTMNEKFVPVNNIKPNTPSNLTILTNSSGYQFTWISNYESHRYITLKYKLLYHKAGLPDQAAEVDIVEKTLYIDDSKLEPDTQYTAMVCSASQTSQRGEWSEWSRPVHWRTKAKKDLDALRNLWNITLPVCAVVGILLCFFFSPTVRLRIKTWSVIPTPAPFFQPLFNTYKGNFQSWVMSQGNLGDLVKIEGLLEIDTLIEAKPLKEEESYSLIPAFHPIPCQTPYVGPGHLDWCMGNRGDNPGPTPEGWPNTPLSLPLQKVSFAEMFGSQSLDLAIAGEGDSGCEDLTPSLDSCWPKGMLNIEPENACFSEDYCTLSDSHNGLIPRAVFRPACDKENKGPCSDSSRNGLGSHADVGGVEN</sequence>
<feature type="chain" id="PRO_5042131260" description="Fibronectin type-III domain-containing protein" evidence="10">
    <location>
        <begin position="19"/>
        <end position="485"/>
    </location>
</feature>
<organism evidence="12 13">
    <name type="scientific">Aldrovandia affinis</name>
    <dbReference type="NCBI Taxonomy" id="143900"/>
    <lineage>
        <taxon>Eukaryota</taxon>
        <taxon>Metazoa</taxon>
        <taxon>Chordata</taxon>
        <taxon>Craniata</taxon>
        <taxon>Vertebrata</taxon>
        <taxon>Euteleostomi</taxon>
        <taxon>Actinopterygii</taxon>
        <taxon>Neopterygii</taxon>
        <taxon>Teleostei</taxon>
        <taxon>Notacanthiformes</taxon>
        <taxon>Halosauridae</taxon>
        <taxon>Aldrovandia</taxon>
    </lineage>
</organism>
<dbReference type="PANTHER" id="PTHR23037">
    <property type="entry name" value="CYTOKINE RECEPTOR"/>
    <property type="match status" value="1"/>
</dbReference>
<keyword evidence="2 9" id="KW-0812">Transmembrane</keyword>
<reference evidence="12" key="1">
    <citation type="journal article" date="2023" name="Science">
        <title>Genome structures resolve the early diversification of teleost fishes.</title>
        <authorList>
            <person name="Parey E."/>
            <person name="Louis A."/>
            <person name="Montfort J."/>
            <person name="Bouchez O."/>
            <person name="Roques C."/>
            <person name="Iampietro C."/>
            <person name="Lluch J."/>
            <person name="Castinel A."/>
            <person name="Donnadieu C."/>
            <person name="Desvignes T."/>
            <person name="Floi Bucao C."/>
            <person name="Jouanno E."/>
            <person name="Wen M."/>
            <person name="Mejri S."/>
            <person name="Dirks R."/>
            <person name="Jansen H."/>
            <person name="Henkel C."/>
            <person name="Chen W.J."/>
            <person name="Zahm M."/>
            <person name="Cabau C."/>
            <person name="Klopp C."/>
            <person name="Thompson A.W."/>
            <person name="Robinson-Rechavi M."/>
            <person name="Braasch I."/>
            <person name="Lecointre G."/>
            <person name="Bobe J."/>
            <person name="Postlethwait J.H."/>
            <person name="Berthelot C."/>
            <person name="Roest Crollius H."/>
            <person name="Guiguen Y."/>
        </authorList>
    </citation>
    <scope>NUCLEOTIDE SEQUENCE</scope>
    <source>
        <strain evidence="12">NC1722</strain>
    </source>
</reference>
<comment type="caution">
    <text evidence="12">The sequence shown here is derived from an EMBL/GenBank/DDBJ whole genome shotgun (WGS) entry which is preliminary data.</text>
</comment>
<dbReference type="InterPro" id="IPR013783">
    <property type="entry name" value="Ig-like_fold"/>
</dbReference>
<dbReference type="Gene3D" id="2.60.40.10">
    <property type="entry name" value="Immunoglobulins"/>
    <property type="match status" value="1"/>
</dbReference>
<evidence type="ECO:0000256" key="9">
    <source>
        <dbReference type="SAM" id="Phobius"/>
    </source>
</evidence>
<evidence type="ECO:0000256" key="1">
    <source>
        <dbReference type="ARBA" id="ARBA00004479"/>
    </source>
</evidence>
<protein>
    <recommendedName>
        <fullName evidence="11">Fibronectin type-III domain-containing protein</fullName>
    </recommendedName>
</protein>
<keyword evidence="3 10" id="KW-0732">Signal</keyword>
<evidence type="ECO:0000256" key="10">
    <source>
        <dbReference type="SAM" id="SignalP"/>
    </source>
</evidence>
<accession>A0AAD7SJ81</accession>
<proteinExistence type="predicted"/>
<name>A0AAD7SJ81_9TELE</name>
<evidence type="ECO:0000259" key="11">
    <source>
        <dbReference type="PROSITE" id="PS50853"/>
    </source>
</evidence>
<keyword evidence="13" id="KW-1185">Reference proteome</keyword>
<evidence type="ECO:0000256" key="3">
    <source>
        <dbReference type="ARBA" id="ARBA00022729"/>
    </source>
</evidence>
<keyword evidence="7" id="KW-0325">Glycoprotein</keyword>